<organism evidence="2 3">
    <name type="scientific">Alkalicoccus daliensis</name>
    <dbReference type="NCBI Taxonomy" id="745820"/>
    <lineage>
        <taxon>Bacteria</taxon>
        <taxon>Bacillati</taxon>
        <taxon>Bacillota</taxon>
        <taxon>Bacilli</taxon>
        <taxon>Bacillales</taxon>
        <taxon>Bacillaceae</taxon>
        <taxon>Alkalicoccus</taxon>
    </lineage>
</organism>
<proteinExistence type="predicted"/>
<name>A0A1H0D0L6_9BACI</name>
<feature type="signal peptide" evidence="1">
    <location>
        <begin position="1"/>
        <end position="18"/>
    </location>
</feature>
<keyword evidence="1" id="KW-0732">Signal</keyword>
<keyword evidence="3" id="KW-1185">Reference proteome</keyword>
<dbReference type="PROSITE" id="PS51257">
    <property type="entry name" value="PROKAR_LIPOPROTEIN"/>
    <property type="match status" value="1"/>
</dbReference>
<reference evidence="3" key="1">
    <citation type="submission" date="2016-10" db="EMBL/GenBank/DDBJ databases">
        <authorList>
            <person name="Varghese N."/>
            <person name="Submissions S."/>
        </authorList>
    </citation>
    <scope>NUCLEOTIDE SEQUENCE [LARGE SCALE GENOMIC DNA]</scope>
    <source>
        <strain evidence="3">CGMCC 1.10369</strain>
    </source>
</reference>
<evidence type="ECO:0000313" key="2">
    <source>
        <dbReference type="EMBL" id="SDN63401.1"/>
    </source>
</evidence>
<accession>A0A1H0D0L6</accession>
<evidence type="ECO:0000313" key="3">
    <source>
        <dbReference type="Proteomes" id="UP000198778"/>
    </source>
</evidence>
<dbReference type="OrthoDB" id="2966745at2"/>
<feature type="chain" id="PRO_5039693681" description="DUF4367 domain-containing protein" evidence="1">
    <location>
        <begin position="19"/>
        <end position="192"/>
    </location>
</feature>
<dbReference type="Proteomes" id="UP000198778">
    <property type="component" value="Unassembled WGS sequence"/>
</dbReference>
<evidence type="ECO:0008006" key="4">
    <source>
        <dbReference type="Google" id="ProtNLM"/>
    </source>
</evidence>
<dbReference type="RefSeq" id="WP_090841616.1">
    <property type="nucleotide sequence ID" value="NZ_FNIL01000002.1"/>
</dbReference>
<sequence length="192" mass="21955">MKTLFSLFVLLLLISACGTESSSGNQELEQIINEELGIEPFIPEYEPYPIGIATINYHTEVENREAVQGEPSGAGVSYLTSKEEELDLDEDLKNEWEDKQRKKLIYGDFYQDPVVIDLTVYKGSVGSVNEAEVVEIEGHEVQYQYLEREHNDYVVYAMDFDSFGYMIIYHLVDGRTEEDATEFVSDIIVNNK</sequence>
<dbReference type="AlphaFoldDB" id="A0A1H0D0L6"/>
<gene>
    <name evidence="2" type="ORF">SAMN04488053_102291</name>
</gene>
<evidence type="ECO:0000256" key="1">
    <source>
        <dbReference type="SAM" id="SignalP"/>
    </source>
</evidence>
<dbReference type="EMBL" id="FNIL01000002">
    <property type="protein sequence ID" value="SDN63401.1"/>
    <property type="molecule type" value="Genomic_DNA"/>
</dbReference>
<protein>
    <recommendedName>
        <fullName evidence="4">DUF4367 domain-containing protein</fullName>
    </recommendedName>
</protein>